<keyword evidence="1" id="KW-0315">Glutamine amidotransferase</keyword>
<accession>A0A6J6JE78</accession>
<dbReference type="InterPro" id="IPR010139">
    <property type="entry name" value="Imidazole-glycPsynth_HisH"/>
</dbReference>
<sequence length="200" mass="21260">MNRVVAVLDLETGDLSEFIAALETAGSKVLVTNQRSEILNADALVIYGTGELSSFISAIDKSKAAELVDSRLAGGKAVAGFGAGLHVMFENSLAQWPGVIASLESDSIPKAKMSEVLVAKNSKLFQGIESEQFFFDQTEAVLEFSLQVDPPFVAPMVSYLNQDSLFIAAVENGPLTGIGFYPERSGAAGIALLRNWLGTL</sequence>
<dbReference type="Gene3D" id="3.40.50.880">
    <property type="match status" value="1"/>
</dbReference>
<dbReference type="EMBL" id="CAEZVS010000052">
    <property type="protein sequence ID" value="CAB4634955.1"/>
    <property type="molecule type" value="Genomic_DNA"/>
</dbReference>
<protein>
    <submittedName>
        <fullName evidence="2">Unannotated protein</fullName>
    </submittedName>
</protein>
<dbReference type="PROSITE" id="PS51273">
    <property type="entry name" value="GATASE_TYPE_1"/>
    <property type="match status" value="1"/>
</dbReference>
<gene>
    <name evidence="2" type="ORF">UFOPK2106_00488</name>
</gene>
<organism evidence="2">
    <name type="scientific">freshwater metagenome</name>
    <dbReference type="NCBI Taxonomy" id="449393"/>
    <lineage>
        <taxon>unclassified sequences</taxon>
        <taxon>metagenomes</taxon>
        <taxon>ecological metagenomes</taxon>
    </lineage>
</organism>
<dbReference type="GO" id="GO:0000107">
    <property type="term" value="F:imidazoleglycerol-phosphate synthase activity"/>
    <property type="evidence" value="ECO:0007669"/>
    <property type="project" value="TreeGrafter"/>
</dbReference>
<dbReference type="SUPFAM" id="SSF52317">
    <property type="entry name" value="Class I glutamine amidotransferase-like"/>
    <property type="match status" value="1"/>
</dbReference>
<dbReference type="GO" id="GO:0000105">
    <property type="term" value="P:L-histidine biosynthetic process"/>
    <property type="evidence" value="ECO:0007669"/>
    <property type="project" value="InterPro"/>
</dbReference>
<dbReference type="InterPro" id="IPR029062">
    <property type="entry name" value="Class_I_gatase-like"/>
</dbReference>
<dbReference type="PANTHER" id="PTHR42701">
    <property type="entry name" value="IMIDAZOLE GLYCEROL PHOSPHATE SYNTHASE SUBUNIT HISH"/>
    <property type="match status" value="1"/>
</dbReference>
<evidence type="ECO:0000256" key="1">
    <source>
        <dbReference type="ARBA" id="ARBA00022962"/>
    </source>
</evidence>
<name>A0A6J6JE78_9ZZZZ</name>
<evidence type="ECO:0000313" key="2">
    <source>
        <dbReference type="EMBL" id="CAB4634955.1"/>
    </source>
</evidence>
<proteinExistence type="predicted"/>
<reference evidence="2" key="1">
    <citation type="submission" date="2020-05" db="EMBL/GenBank/DDBJ databases">
        <authorList>
            <person name="Chiriac C."/>
            <person name="Salcher M."/>
            <person name="Ghai R."/>
            <person name="Kavagutti S V."/>
        </authorList>
    </citation>
    <scope>NUCLEOTIDE SEQUENCE</scope>
</reference>
<dbReference type="AlphaFoldDB" id="A0A6J6JE78"/>
<dbReference type="PANTHER" id="PTHR42701:SF1">
    <property type="entry name" value="IMIDAZOLE GLYCEROL PHOSPHATE SYNTHASE SUBUNIT HISH"/>
    <property type="match status" value="1"/>
</dbReference>